<gene>
    <name evidence="2" type="ORF">VNO80_16110</name>
</gene>
<evidence type="ECO:0000313" key="3">
    <source>
        <dbReference type="Proteomes" id="UP001374584"/>
    </source>
</evidence>
<feature type="region of interest" description="Disordered" evidence="1">
    <location>
        <begin position="46"/>
        <end position="81"/>
    </location>
</feature>
<dbReference type="Proteomes" id="UP001374584">
    <property type="component" value="Unassembled WGS sequence"/>
</dbReference>
<evidence type="ECO:0000313" key="2">
    <source>
        <dbReference type="EMBL" id="KAK7356831.1"/>
    </source>
</evidence>
<name>A0AAN9MMW8_PHACN</name>
<sequence length="81" mass="9305">MSWERIEVEHIGVLFSIASGVHYPPQSNGLRVAICLHDIDHYQPHTSKTTAKLKERNKSNKDKPHFDQKMSRSSDSRSTML</sequence>
<protein>
    <submittedName>
        <fullName evidence="2">Uncharacterized protein</fullName>
    </submittedName>
</protein>
<proteinExistence type="predicted"/>
<dbReference type="EMBL" id="JAYMYR010000006">
    <property type="protein sequence ID" value="KAK7356831.1"/>
    <property type="molecule type" value="Genomic_DNA"/>
</dbReference>
<feature type="compositionally biased region" description="Basic and acidic residues" evidence="1">
    <location>
        <begin position="52"/>
        <end position="75"/>
    </location>
</feature>
<dbReference type="AlphaFoldDB" id="A0AAN9MMW8"/>
<accession>A0AAN9MMW8</accession>
<keyword evidence="3" id="KW-1185">Reference proteome</keyword>
<comment type="caution">
    <text evidence="2">The sequence shown here is derived from an EMBL/GenBank/DDBJ whole genome shotgun (WGS) entry which is preliminary data.</text>
</comment>
<organism evidence="2 3">
    <name type="scientific">Phaseolus coccineus</name>
    <name type="common">Scarlet runner bean</name>
    <name type="synonym">Phaseolus multiflorus</name>
    <dbReference type="NCBI Taxonomy" id="3886"/>
    <lineage>
        <taxon>Eukaryota</taxon>
        <taxon>Viridiplantae</taxon>
        <taxon>Streptophyta</taxon>
        <taxon>Embryophyta</taxon>
        <taxon>Tracheophyta</taxon>
        <taxon>Spermatophyta</taxon>
        <taxon>Magnoliopsida</taxon>
        <taxon>eudicotyledons</taxon>
        <taxon>Gunneridae</taxon>
        <taxon>Pentapetalae</taxon>
        <taxon>rosids</taxon>
        <taxon>fabids</taxon>
        <taxon>Fabales</taxon>
        <taxon>Fabaceae</taxon>
        <taxon>Papilionoideae</taxon>
        <taxon>50 kb inversion clade</taxon>
        <taxon>NPAAA clade</taxon>
        <taxon>indigoferoid/millettioid clade</taxon>
        <taxon>Phaseoleae</taxon>
        <taxon>Phaseolus</taxon>
    </lineage>
</organism>
<evidence type="ECO:0000256" key="1">
    <source>
        <dbReference type="SAM" id="MobiDB-lite"/>
    </source>
</evidence>
<reference evidence="2 3" key="1">
    <citation type="submission" date="2024-01" db="EMBL/GenBank/DDBJ databases">
        <title>The genomes of 5 underutilized Papilionoideae crops provide insights into root nodulation and disease resistanc.</title>
        <authorList>
            <person name="Jiang F."/>
        </authorList>
    </citation>
    <scope>NUCLEOTIDE SEQUENCE [LARGE SCALE GENOMIC DNA]</scope>
    <source>
        <strain evidence="2">JINMINGXINNONG_FW02</strain>
        <tissue evidence="2">Leaves</tissue>
    </source>
</reference>